<accession>A0A162L590</accession>
<gene>
    <name evidence="1" type="ORF">WY13_02913</name>
</gene>
<organism evidence="1 2">
    <name type="scientific">Clostridium ljungdahlii</name>
    <dbReference type="NCBI Taxonomy" id="1538"/>
    <lineage>
        <taxon>Bacteria</taxon>
        <taxon>Bacillati</taxon>
        <taxon>Bacillota</taxon>
        <taxon>Clostridia</taxon>
        <taxon>Eubacteriales</taxon>
        <taxon>Clostridiaceae</taxon>
        <taxon>Clostridium</taxon>
    </lineage>
</organism>
<proteinExistence type="predicted"/>
<dbReference type="AlphaFoldDB" id="A0A162L590"/>
<name>A0A162L590_9CLOT</name>
<evidence type="ECO:0000313" key="1">
    <source>
        <dbReference type="EMBL" id="OAA84568.1"/>
    </source>
</evidence>
<sequence>MLVKIEKNEKMKYLRDIKPLKKSVKKFNKVLLSGEEYVCNLAVCKAEEAENTLVSSN</sequence>
<evidence type="ECO:0000313" key="2">
    <source>
        <dbReference type="Proteomes" id="UP000077407"/>
    </source>
</evidence>
<dbReference type="EMBL" id="LITT01000036">
    <property type="protein sequence ID" value="OAA84568.1"/>
    <property type="molecule type" value="Genomic_DNA"/>
</dbReference>
<reference evidence="1 2" key="1">
    <citation type="journal article" date="2015" name="Biotechnol. Bioeng.">
        <title>Genome sequence and phenotypic characterization of Caulobacter segnis.</title>
        <authorList>
            <person name="Patel S."/>
            <person name="Fletcher B."/>
            <person name="Scott D.C."/>
            <person name="Ely B."/>
        </authorList>
    </citation>
    <scope>NUCLEOTIDE SEQUENCE [LARGE SCALE GENOMIC DNA]</scope>
    <source>
        <strain evidence="1 2">ERI-2</strain>
    </source>
</reference>
<protein>
    <submittedName>
        <fullName evidence="1">Uncharacterized protein</fullName>
    </submittedName>
</protein>
<comment type="caution">
    <text evidence="1">The sequence shown here is derived from an EMBL/GenBank/DDBJ whole genome shotgun (WGS) entry which is preliminary data.</text>
</comment>
<dbReference type="PATRIC" id="fig|1538.10.peg.3231"/>
<dbReference type="Proteomes" id="UP000077407">
    <property type="component" value="Unassembled WGS sequence"/>
</dbReference>